<dbReference type="InterPro" id="IPR005475">
    <property type="entry name" value="Transketolase-like_Pyr-bd"/>
</dbReference>
<organism evidence="6 7">
    <name type="scientific">Dimargaris verticillata</name>
    <dbReference type="NCBI Taxonomy" id="2761393"/>
    <lineage>
        <taxon>Eukaryota</taxon>
        <taxon>Fungi</taxon>
        <taxon>Fungi incertae sedis</taxon>
        <taxon>Zoopagomycota</taxon>
        <taxon>Kickxellomycotina</taxon>
        <taxon>Dimargaritomycetes</taxon>
        <taxon>Dimargaritales</taxon>
        <taxon>Dimargaritaceae</taxon>
        <taxon>Dimargaris</taxon>
    </lineage>
</organism>
<dbReference type="InterPro" id="IPR001017">
    <property type="entry name" value="DH_E1"/>
</dbReference>
<dbReference type="PANTHER" id="PTHR23152:SF4">
    <property type="entry name" value="2-OXOADIPATE DEHYDROGENASE COMPLEX COMPONENT E1"/>
    <property type="match status" value="1"/>
</dbReference>
<comment type="cofactor">
    <cofactor evidence="1">
        <name>thiamine diphosphate</name>
        <dbReference type="ChEBI" id="CHEBI:58937"/>
    </cofactor>
</comment>
<feature type="domain" description="Transketolase-like pyrimidine-binding" evidence="5">
    <location>
        <begin position="614"/>
        <end position="822"/>
    </location>
</feature>
<dbReference type="EMBL" id="JANBQB010000044">
    <property type="protein sequence ID" value="KAJ1983699.1"/>
    <property type="molecule type" value="Genomic_DNA"/>
</dbReference>
<dbReference type="Pfam" id="PF16870">
    <property type="entry name" value="OxoGdeHyase_C"/>
    <property type="match status" value="1"/>
</dbReference>
<evidence type="ECO:0000256" key="1">
    <source>
        <dbReference type="ARBA" id="ARBA00001964"/>
    </source>
</evidence>
<dbReference type="PIRSF" id="PIRSF000157">
    <property type="entry name" value="Oxoglu_dh_E1"/>
    <property type="match status" value="1"/>
</dbReference>
<dbReference type="Pfam" id="PF02779">
    <property type="entry name" value="Transket_pyr"/>
    <property type="match status" value="1"/>
</dbReference>
<comment type="caution">
    <text evidence="6">The sequence shown here is derived from an EMBL/GenBank/DDBJ whole genome shotgun (WGS) entry which is preliminary data.</text>
</comment>
<evidence type="ECO:0000259" key="5">
    <source>
        <dbReference type="SMART" id="SM00861"/>
    </source>
</evidence>
<dbReference type="GO" id="GO:0006091">
    <property type="term" value="P:generation of precursor metabolites and energy"/>
    <property type="evidence" value="ECO:0007669"/>
    <property type="project" value="UniProtKB-ARBA"/>
</dbReference>
<dbReference type="InterPro" id="IPR011603">
    <property type="entry name" value="2oxoglutarate_DH_E1"/>
</dbReference>
<evidence type="ECO:0000313" key="6">
    <source>
        <dbReference type="EMBL" id="KAJ1983699.1"/>
    </source>
</evidence>
<evidence type="ECO:0000256" key="3">
    <source>
        <dbReference type="ARBA" id="ARBA00023002"/>
    </source>
</evidence>
<dbReference type="InterPro" id="IPR042179">
    <property type="entry name" value="KGD_C_sf"/>
</dbReference>
<dbReference type="Gene3D" id="3.40.50.970">
    <property type="match status" value="1"/>
</dbReference>
<dbReference type="NCBIfam" id="TIGR00239">
    <property type="entry name" value="2oxo_dh_E1"/>
    <property type="match status" value="1"/>
</dbReference>
<sequence length="982" mass="108836">MLGRLVLTRTALYRPTALTRKAAAPSAMLCGARKAVPFCGFQAINQTSVIARRFYRDEGAFGYRCPKAPPVIDYSPDELANRIQNSQLVRLVSAYRVHGHKTAELDPLAMEPKAEVPELNPARYGLVDPHQRFDLLGILHIQDAASATGRVEEATLDVIVAHLRQVYGAKIAFEFSHIPNSSERHWFQQAVESHHRQNLGVADKQRIGELLVRSEVFDQFMHSKFSNVRRYGLEGAEAMMVALDALFRDSNYAGVQDIVLCMAHRGRLNLLTDLLQLSPTVLFHKLRGNSEFPPDVPATGDVLSHLTSAADLDYGAKHPVHVSMLPNPSHLEAVNPVAMGKARAKQLGLFHKLGADAAGCDLGDRVMCVQLHGDAAFTGQGVVMETLGLSNLPHFTSGGSVHIIVNNQLGYTTPAVNARSTVYTSDIGKMVNAPVIHVNGDHPEEVARATQLALAYRMKFKKDVILDLLTFRRWGHNELDEPAYTQPLMYKNIRARASVPQQYEHKLQAEQTPASTEVLKHLAQVRANHKAHLDHHLQAAALYQPPPVVLQKNWAGMTVPTAMAEHVPTGVGTDVLQAVGEASVRYPEGMTVHSRLEKYHIKARLRRLHQGTDIDWATAEDLAVGSLLLEGHNARISGQDVGRGTFSQRHVMLVCQNTERVYIPLNHMANPTQQGQLEVANSHLSEMAVLGFEYGITLNSPHNLVIWEAQYGDFFNTAQVIIDTFITSGNTKWLRQSGLVMLLPHGYIGGGPEHSSCRIERFLQLSNDPMHYDWAAAPPLNPNFHFVNCTTPAQYFHVLRRQMKRNYRKPLIVASPKSLLRSPQCVSPLTDMAPDTEFQPVLVDPVIEASAHGGERVTRVLLVSGQIYYDLVKQRAQVLSQEALDTVAIVRVEEIAPFPRAALATELTKFPNAQEFIWCQEETENSGAYVFVRPRLEQILASRDVPLHYVGRPPLATSVTGIATVFKQEAEKILAEAFGPLA</sequence>
<reference evidence="6" key="1">
    <citation type="submission" date="2022-07" db="EMBL/GenBank/DDBJ databases">
        <title>Phylogenomic reconstructions and comparative analyses of Kickxellomycotina fungi.</title>
        <authorList>
            <person name="Reynolds N.K."/>
            <person name="Stajich J.E."/>
            <person name="Barry K."/>
            <person name="Grigoriev I.V."/>
            <person name="Crous P."/>
            <person name="Smith M.E."/>
        </authorList>
    </citation>
    <scope>NUCLEOTIDE SEQUENCE</scope>
    <source>
        <strain evidence="6">RSA 567</strain>
    </source>
</reference>
<dbReference type="InterPro" id="IPR031717">
    <property type="entry name" value="ODO-1/KGD_C"/>
</dbReference>
<dbReference type="SUPFAM" id="SSF52518">
    <property type="entry name" value="Thiamin diphosphate-binding fold (THDP-binding)"/>
    <property type="match status" value="2"/>
</dbReference>
<name>A0A9W8EE33_9FUNG</name>
<dbReference type="GO" id="GO:0016624">
    <property type="term" value="F:oxidoreductase activity, acting on the aldehyde or oxo group of donors, disulfide as acceptor"/>
    <property type="evidence" value="ECO:0007669"/>
    <property type="project" value="InterPro"/>
</dbReference>
<dbReference type="CDD" id="cd02016">
    <property type="entry name" value="TPP_E1_OGDC_like"/>
    <property type="match status" value="1"/>
</dbReference>
<dbReference type="Gene3D" id="3.40.50.12470">
    <property type="match status" value="1"/>
</dbReference>
<dbReference type="Gene3D" id="3.40.50.11610">
    <property type="entry name" value="Multifunctional 2-oxoglutarate metabolism enzyme, C-terminal domain"/>
    <property type="match status" value="1"/>
</dbReference>
<comment type="similarity">
    <text evidence="2">Belongs to the alpha-ketoglutarate dehydrogenase family.</text>
</comment>
<keyword evidence="4" id="KW-0786">Thiamine pyrophosphate</keyword>
<dbReference type="Proteomes" id="UP001151582">
    <property type="component" value="Unassembled WGS sequence"/>
</dbReference>
<dbReference type="AlphaFoldDB" id="A0A9W8EE33"/>
<dbReference type="NCBIfam" id="NF006914">
    <property type="entry name" value="PRK09404.1"/>
    <property type="match status" value="1"/>
</dbReference>
<dbReference type="InterPro" id="IPR029061">
    <property type="entry name" value="THDP-binding"/>
</dbReference>
<gene>
    <name evidence="6" type="ORF">H4R34_001127</name>
</gene>
<proteinExistence type="inferred from homology"/>
<evidence type="ECO:0000313" key="7">
    <source>
        <dbReference type="Proteomes" id="UP001151582"/>
    </source>
</evidence>
<dbReference type="PANTHER" id="PTHR23152">
    <property type="entry name" value="2-OXOGLUTARATE DEHYDROGENASE"/>
    <property type="match status" value="1"/>
</dbReference>
<dbReference type="Gene3D" id="1.10.287.1150">
    <property type="entry name" value="TPP helical domain"/>
    <property type="match status" value="1"/>
</dbReference>
<keyword evidence="3" id="KW-0560">Oxidoreductase</keyword>
<dbReference type="Pfam" id="PF00676">
    <property type="entry name" value="E1_dh"/>
    <property type="match status" value="1"/>
</dbReference>
<dbReference type="GO" id="GO:0030976">
    <property type="term" value="F:thiamine pyrophosphate binding"/>
    <property type="evidence" value="ECO:0007669"/>
    <property type="project" value="InterPro"/>
</dbReference>
<keyword evidence="7" id="KW-1185">Reference proteome</keyword>
<evidence type="ECO:0000256" key="4">
    <source>
        <dbReference type="ARBA" id="ARBA00023052"/>
    </source>
</evidence>
<protein>
    <recommendedName>
        <fullName evidence="5">Transketolase-like pyrimidine-binding domain-containing protein</fullName>
    </recommendedName>
</protein>
<dbReference type="SMART" id="SM00861">
    <property type="entry name" value="Transket_pyr"/>
    <property type="match status" value="1"/>
</dbReference>
<accession>A0A9W8EE33</accession>
<dbReference type="OrthoDB" id="413077at2759"/>
<evidence type="ECO:0000256" key="2">
    <source>
        <dbReference type="ARBA" id="ARBA00006936"/>
    </source>
</evidence>